<dbReference type="InterPro" id="IPR008914">
    <property type="entry name" value="PEBP"/>
</dbReference>
<gene>
    <name evidence="1" type="ORF">NKR23_g2820</name>
</gene>
<name>A0AA38S146_9PEZI</name>
<evidence type="ECO:0000313" key="1">
    <source>
        <dbReference type="EMBL" id="KAJ9152018.1"/>
    </source>
</evidence>
<dbReference type="CDD" id="cd00457">
    <property type="entry name" value="PEBP"/>
    <property type="match status" value="1"/>
</dbReference>
<dbReference type="EMBL" id="JANBVO010000005">
    <property type="protein sequence ID" value="KAJ9152018.1"/>
    <property type="molecule type" value="Genomic_DNA"/>
</dbReference>
<dbReference type="InterPro" id="IPR036610">
    <property type="entry name" value="PEBP-like_sf"/>
</dbReference>
<accession>A0AA38S146</accession>
<reference evidence="1" key="1">
    <citation type="submission" date="2022-07" db="EMBL/GenBank/DDBJ databases">
        <title>Fungi with potential for degradation of polypropylene.</title>
        <authorList>
            <person name="Gostincar C."/>
        </authorList>
    </citation>
    <scope>NUCLEOTIDE SEQUENCE</scope>
    <source>
        <strain evidence="1">EXF-13308</strain>
    </source>
</reference>
<sequence>MTAVIEATLSWLFKNARGRDEKSFFKGPAFAEHKEPTITITSPDCGETGVTLSKEYIAEGGGKIPSLEWRTPDDIASSVKEWLLFVEDPDAPLPTPIAHGIYGGIPPTKTSVTPADFEIEDESQALLKGGFHYGKNRRSKVYIPPRPLLNHGVHRYFFEIIALSEPVNKELLSKCVSREEIAEAIKDKVLGWGLWVGSCERRWE</sequence>
<keyword evidence="2" id="KW-1185">Reference proteome</keyword>
<dbReference type="AlphaFoldDB" id="A0AA38S146"/>
<dbReference type="InterPro" id="IPR049556">
    <property type="entry name" value="PhiB"/>
</dbReference>
<dbReference type="Gene3D" id="3.90.280.10">
    <property type="entry name" value="PEBP-like"/>
    <property type="match status" value="1"/>
</dbReference>
<dbReference type="Pfam" id="PF01161">
    <property type="entry name" value="PBP"/>
    <property type="match status" value="1"/>
</dbReference>
<comment type="caution">
    <text evidence="1">The sequence shown here is derived from an EMBL/GenBank/DDBJ whole genome shotgun (WGS) entry which is preliminary data.</text>
</comment>
<organism evidence="1 2">
    <name type="scientific">Pleurostoma richardsiae</name>
    <dbReference type="NCBI Taxonomy" id="41990"/>
    <lineage>
        <taxon>Eukaryota</taxon>
        <taxon>Fungi</taxon>
        <taxon>Dikarya</taxon>
        <taxon>Ascomycota</taxon>
        <taxon>Pezizomycotina</taxon>
        <taxon>Sordariomycetes</taxon>
        <taxon>Sordariomycetidae</taxon>
        <taxon>Calosphaeriales</taxon>
        <taxon>Pleurostomataceae</taxon>
        <taxon>Pleurostoma</taxon>
    </lineage>
</organism>
<proteinExistence type="predicted"/>
<dbReference type="SUPFAM" id="SSF49777">
    <property type="entry name" value="PEBP-like"/>
    <property type="match status" value="1"/>
</dbReference>
<dbReference type="Proteomes" id="UP001174694">
    <property type="component" value="Unassembled WGS sequence"/>
</dbReference>
<protein>
    <submittedName>
        <fullName evidence="1">PEBP-like protein</fullName>
    </submittedName>
</protein>
<evidence type="ECO:0000313" key="2">
    <source>
        <dbReference type="Proteomes" id="UP001174694"/>
    </source>
</evidence>